<comment type="similarity">
    <text evidence="1">Belongs to the peptidase S33 family.</text>
</comment>
<protein>
    <recommendedName>
        <fullName evidence="3">AB hydrolase-1 domain-containing protein</fullName>
    </recommendedName>
</protein>
<feature type="domain" description="AB hydrolase-1" evidence="3">
    <location>
        <begin position="35"/>
        <end position="285"/>
    </location>
</feature>
<dbReference type="OrthoDB" id="63519at2"/>
<keyword evidence="2" id="KW-0378">Hydrolase</keyword>
<dbReference type="SUPFAM" id="SSF53474">
    <property type="entry name" value="alpha/beta-Hydrolases"/>
    <property type="match status" value="1"/>
</dbReference>
<gene>
    <name evidence="4" type="ORF">CAP_1726</name>
</gene>
<sequence>MSTTKSTSSPSSESSPVLHHAVVTAAGATPERWMLVLHGILGSGPNWRTFARRVVDARPGWGLVLVDLRAHGLSQDLAPPHTVEAAAADLGGVAAALGHGVHGVMGHSFGGKVALAYLGRRARGEEPGGPVARAFVLDSDPGARFGERRDPSSREVLEVLKGLPQPFASREAFLEQVRGRGLSRAVADWLAMNVRRGDDGLRLRLDLGAIEALLEDYFAQDQWDALEDPRGAEEVRVVLGGKSTSVPEDTRARLVALAATSPRVSVRVLPEAGHWVHVDDPEGLLSAVTEVL</sequence>
<dbReference type="PANTHER" id="PTHR43248">
    <property type="entry name" value="2-SUCCINYL-6-HYDROXY-2,4-CYCLOHEXADIENE-1-CARBOXYLATE SYNTHASE"/>
    <property type="match status" value="1"/>
</dbReference>
<dbReference type="STRING" id="1192034.CAP_1726"/>
<accession>A0A017TDE2</accession>
<reference evidence="4 5" key="1">
    <citation type="submission" date="2013-05" db="EMBL/GenBank/DDBJ databases">
        <title>Genome assembly of Chondromyces apiculatus DSM 436.</title>
        <authorList>
            <person name="Sharma G."/>
            <person name="Khatri I."/>
            <person name="Kaur C."/>
            <person name="Mayilraj S."/>
            <person name="Subramanian S."/>
        </authorList>
    </citation>
    <scope>NUCLEOTIDE SEQUENCE [LARGE SCALE GENOMIC DNA]</scope>
    <source>
        <strain evidence="4 5">DSM 436</strain>
    </source>
</reference>
<dbReference type="EMBL" id="ASRX01000015">
    <property type="protein sequence ID" value="EYF06596.1"/>
    <property type="molecule type" value="Genomic_DNA"/>
</dbReference>
<dbReference type="GO" id="GO:0016787">
    <property type="term" value="F:hydrolase activity"/>
    <property type="evidence" value="ECO:0007669"/>
    <property type="project" value="UniProtKB-KW"/>
</dbReference>
<dbReference type="Gene3D" id="3.40.50.1820">
    <property type="entry name" value="alpha/beta hydrolase"/>
    <property type="match status" value="1"/>
</dbReference>
<dbReference type="InterPro" id="IPR051601">
    <property type="entry name" value="Serine_prot/Carboxylest_S33"/>
</dbReference>
<dbReference type="Pfam" id="PF12697">
    <property type="entry name" value="Abhydrolase_6"/>
    <property type="match status" value="1"/>
</dbReference>
<dbReference type="AlphaFoldDB" id="A0A017TDE2"/>
<dbReference type="PANTHER" id="PTHR43248:SF3">
    <property type="entry name" value="AB HYDROLASE-1 DOMAIN-CONTAINING PROTEIN"/>
    <property type="match status" value="1"/>
</dbReference>
<dbReference type="InterPro" id="IPR029058">
    <property type="entry name" value="AB_hydrolase_fold"/>
</dbReference>
<proteinExistence type="inferred from homology"/>
<organism evidence="4 5">
    <name type="scientific">Chondromyces apiculatus DSM 436</name>
    <dbReference type="NCBI Taxonomy" id="1192034"/>
    <lineage>
        <taxon>Bacteria</taxon>
        <taxon>Pseudomonadati</taxon>
        <taxon>Myxococcota</taxon>
        <taxon>Polyangia</taxon>
        <taxon>Polyangiales</taxon>
        <taxon>Polyangiaceae</taxon>
        <taxon>Chondromyces</taxon>
    </lineage>
</organism>
<evidence type="ECO:0000256" key="2">
    <source>
        <dbReference type="ARBA" id="ARBA00022801"/>
    </source>
</evidence>
<keyword evidence="5" id="KW-1185">Reference proteome</keyword>
<evidence type="ECO:0000256" key="1">
    <source>
        <dbReference type="ARBA" id="ARBA00010088"/>
    </source>
</evidence>
<comment type="caution">
    <text evidence="4">The sequence shown here is derived from an EMBL/GenBank/DDBJ whole genome shotgun (WGS) entry which is preliminary data.</text>
</comment>
<dbReference type="RefSeq" id="WP_044239582.1">
    <property type="nucleotide sequence ID" value="NZ_ASRX01000015.1"/>
</dbReference>
<name>A0A017TDE2_9BACT</name>
<evidence type="ECO:0000313" key="4">
    <source>
        <dbReference type="EMBL" id="EYF06596.1"/>
    </source>
</evidence>
<dbReference type="InterPro" id="IPR000073">
    <property type="entry name" value="AB_hydrolase_1"/>
</dbReference>
<dbReference type="eggNOG" id="COG2267">
    <property type="taxonomic scope" value="Bacteria"/>
</dbReference>
<evidence type="ECO:0000259" key="3">
    <source>
        <dbReference type="Pfam" id="PF12697"/>
    </source>
</evidence>
<dbReference type="Proteomes" id="UP000019678">
    <property type="component" value="Unassembled WGS sequence"/>
</dbReference>
<evidence type="ECO:0000313" key="5">
    <source>
        <dbReference type="Proteomes" id="UP000019678"/>
    </source>
</evidence>